<organism evidence="2 3">
    <name type="scientific">Streptomyces rubiginosohelvolus</name>
    <dbReference type="NCBI Taxonomy" id="67362"/>
    <lineage>
        <taxon>Bacteria</taxon>
        <taxon>Bacillati</taxon>
        <taxon>Actinomycetota</taxon>
        <taxon>Actinomycetes</taxon>
        <taxon>Kitasatosporales</taxon>
        <taxon>Streptomycetaceae</taxon>
        <taxon>Streptomyces</taxon>
    </lineage>
</organism>
<evidence type="ECO:0000313" key="3">
    <source>
        <dbReference type="Proteomes" id="UP000624183"/>
    </source>
</evidence>
<evidence type="ECO:0008006" key="4">
    <source>
        <dbReference type="Google" id="ProtNLM"/>
    </source>
</evidence>
<proteinExistence type="predicted"/>
<feature type="transmembrane region" description="Helical" evidence="1">
    <location>
        <begin position="6"/>
        <end position="27"/>
    </location>
</feature>
<keyword evidence="1" id="KW-0812">Transmembrane</keyword>
<evidence type="ECO:0000256" key="1">
    <source>
        <dbReference type="SAM" id="Phobius"/>
    </source>
</evidence>
<keyword evidence="3" id="KW-1185">Reference proteome</keyword>
<comment type="caution">
    <text evidence="2">The sequence shown here is derived from an EMBL/GenBank/DDBJ whole genome shotgun (WGS) entry which is preliminary data.</text>
</comment>
<reference evidence="3" key="1">
    <citation type="journal article" date="2019" name="Int. J. Syst. Evol. Microbiol.">
        <title>The Global Catalogue of Microorganisms (GCM) 10K type strain sequencing project: providing services to taxonomists for standard genome sequencing and annotation.</title>
        <authorList>
            <consortium name="The Broad Institute Genomics Platform"/>
            <consortium name="The Broad Institute Genome Sequencing Center for Infectious Disease"/>
            <person name="Wu L."/>
            <person name="Ma J."/>
        </authorList>
    </citation>
    <scope>NUCLEOTIDE SEQUENCE [LARGE SCALE GENOMIC DNA]</scope>
    <source>
        <strain evidence="3">JCM 4602</strain>
    </source>
</reference>
<dbReference type="EMBL" id="BMUW01000008">
    <property type="protein sequence ID" value="GGZ63641.1"/>
    <property type="molecule type" value="Genomic_DNA"/>
</dbReference>
<name>A0ABQ3C0B7_9ACTN</name>
<keyword evidence="1" id="KW-1133">Transmembrane helix</keyword>
<keyword evidence="1" id="KW-0472">Membrane</keyword>
<evidence type="ECO:0000313" key="2">
    <source>
        <dbReference type="EMBL" id="GGZ63641.1"/>
    </source>
</evidence>
<accession>A0ABQ3C0B7</accession>
<gene>
    <name evidence="2" type="ORF">GCM10010328_42770</name>
</gene>
<sequence length="82" mass="9416">MSGTDWQEVFGVIGLFTLITVVVSVIIRQLGASWRAKAVLAREEEYRKLAEQSLVAQQLTERHLADMQNRMESLERILKEVE</sequence>
<dbReference type="Proteomes" id="UP000624183">
    <property type="component" value="Unassembled WGS sequence"/>
</dbReference>
<protein>
    <recommendedName>
        <fullName evidence="4">Secreted protein</fullName>
    </recommendedName>
</protein>